<dbReference type="HOGENOM" id="CLU_060131_7_2_11"/>
<dbReference type="GO" id="GO:0016747">
    <property type="term" value="F:acyltransferase activity, transferring groups other than amino-acyl groups"/>
    <property type="evidence" value="ECO:0007669"/>
    <property type="project" value="InterPro"/>
</dbReference>
<dbReference type="AlphaFoldDB" id="K0EZJ3"/>
<dbReference type="Proteomes" id="UP000006304">
    <property type="component" value="Chromosome"/>
</dbReference>
<reference evidence="2 3" key="1">
    <citation type="journal article" date="2012" name="J. Bacteriol.">
        <title>Complete genome sequence of Nocardia brasiliensis HUJEG-1.</title>
        <authorList>
            <person name="Vera-Cabrera L."/>
            <person name="Ortiz-Lopez R."/>
            <person name="Elizondo-Gonzalez R."/>
            <person name="Perez-Maya A.A."/>
            <person name="Ocampo-Candiani J."/>
        </authorList>
    </citation>
    <scope>NUCLEOTIDE SEQUENCE [LARGE SCALE GENOMIC DNA]</scope>
    <source>
        <strain evidence="3">ATCC 700358</strain>
    </source>
</reference>
<dbReference type="STRING" id="1133849.O3I_022920"/>
<dbReference type="InterPro" id="IPR016181">
    <property type="entry name" value="Acyl_CoA_acyltransferase"/>
</dbReference>
<dbReference type="SUPFAM" id="SSF55729">
    <property type="entry name" value="Acyl-CoA N-acyltransferases (Nat)"/>
    <property type="match status" value="1"/>
</dbReference>
<dbReference type="InterPro" id="IPR000182">
    <property type="entry name" value="GNAT_dom"/>
</dbReference>
<sequence>MSITTRTAAPVDIGACARVLAEAFAEDPVMAAIWPDPRKRHRALPRYFAASLRHFHVPGGGVQVAADPDGHLGGVAVWDPPGKWDQPFARTLRAIPDLLPALGLRTRAAIAVRGTLDAHHPAMPLHWYLANLGTPETHRGHGYAARLVDDRLTQSPDTAAYLVCTREKNVGFYERFGFEVTDTFCLPVGDRPMMWAMTFQADTG</sequence>
<keyword evidence="2" id="KW-0808">Transferase</keyword>
<dbReference type="InterPro" id="IPR052523">
    <property type="entry name" value="Trichothecene_AcTrans"/>
</dbReference>
<proteinExistence type="predicted"/>
<dbReference type="PROSITE" id="PS51186">
    <property type="entry name" value="GNAT"/>
    <property type="match status" value="1"/>
</dbReference>
<dbReference type="Gene3D" id="3.40.630.30">
    <property type="match status" value="1"/>
</dbReference>
<evidence type="ECO:0000313" key="3">
    <source>
        <dbReference type="Proteomes" id="UP000006304"/>
    </source>
</evidence>
<accession>K0EZJ3</accession>
<dbReference type="KEGG" id="nbr:O3I_022920"/>
<protein>
    <submittedName>
        <fullName evidence="2">Acetyltransferase</fullName>
    </submittedName>
</protein>
<keyword evidence="3" id="KW-1185">Reference proteome</keyword>
<evidence type="ECO:0000313" key="2">
    <source>
        <dbReference type="EMBL" id="AFU02539.1"/>
    </source>
</evidence>
<dbReference type="Pfam" id="PF00583">
    <property type="entry name" value="Acetyltransf_1"/>
    <property type="match status" value="1"/>
</dbReference>
<feature type="domain" description="N-acetyltransferase" evidence="1">
    <location>
        <begin position="3"/>
        <end position="202"/>
    </location>
</feature>
<dbReference type="EMBL" id="CP003876">
    <property type="protein sequence ID" value="AFU02539.1"/>
    <property type="molecule type" value="Genomic_DNA"/>
</dbReference>
<evidence type="ECO:0000259" key="1">
    <source>
        <dbReference type="PROSITE" id="PS51186"/>
    </source>
</evidence>
<dbReference type="PANTHER" id="PTHR42791:SF1">
    <property type="entry name" value="N-ACETYLTRANSFERASE DOMAIN-CONTAINING PROTEIN"/>
    <property type="match status" value="1"/>
</dbReference>
<dbReference type="eggNOG" id="COG0456">
    <property type="taxonomic scope" value="Bacteria"/>
</dbReference>
<name>K0EZJ3_NOCB7</name>
<dbReference type="RefSeq" id="WP_014985394.1">
    <property type="nucleotide sequence ID" value="NC_018681.1"/>
</dbReference>
<organism evidence="2 3">
    <name type="scientific">Nocardia brasiliensis (strain ATCC 700358 / HUJEG-1)</name>
    <dbReference type="NCBI Taxonomy" id="1133849"/>
    <lineage>
        <taxon>Bacteria</taxon>
        <taxon>Bacillati</taxon>
        <taxon>Actinomycetota</taxon>
        <taxon>Actinomycetes</taxon>
        <taxon>Mycobacteriales</taxon>
        <taxon>Nocardiaceae</taxon>
        <taxon>Nocardia</taxon>
    </lineage>
</organism>
<gene>
    <name evidence="2" type="ORF">O3I_022920</name>
</gene>
<dbReference type="PANTHER" id="PTHR42791">
    <property type="entry name" value="GNAT FAMILY ACETYLTRANSFERASE"/>
    <property type="match status" value="1"/>
</dbReference>